<dbReference type="OrthoDB" id="3383452at2"/>
<accession>A0A164JVZ0</accession>
<evidence type="ECO:0000256" key="1">
    <source>
        <dbReference type="SAM" id="MobiDB-lite"/>
    </source>
</evidence>
<proteinExistence type="predicted"/>
<dbReference type="RefSeq" id="WP_067594360.1">
    <property type="nucleotide sequence ID" value="NZ_JABMCZ010000003.1"/>
</dbReference>
<comment type="caution">
    <text evidence="2">The sequence shown here is derived from an EMBL/GenBank/DDBJ whole genome shotgun (WGS) entry which is preliminary data.</text>
</comment>
<protein>
    <submittedName>
        <fullName evidence="2">Uncharacterized protein</fullName>
    </submittedName>
</protein>
<evidence type="ECO:0000313" key="3">
    <source>
        <dbReference type="Proteomes" id="UP000076512"/>
    </source>
</evidence>
<dbReference type="Proteomes" id="UP000076512">
    <property type="component" value="Unassembled WGS sequence"/>
</dbReference>
<keyword evidence="3" id="KW-1185">Reference proteome</keyword>
<name>A0A164JVZ0_9NOCA</name>
<sequence>MAREFARIRLSIWEDEPYLDLTPAAQHLYYVLTTDPGLSYCGCVDWRPARLRPRARGWTRPQIHAAAAELEAARFVLFDPDTEEALVRSLIRSDELLRNPKLALAVVKAYGALASRTLRAAVVTELKRDRHEHPEYSSWSHSMSAVQLSRLLSLPDLDTVGYTHRITDPVPVGETPRIAPITNGITNPNADQNGYRITNLIGDAEPVANTDADRSVSPIPTTDRITSAIGDADRSVSYQQTADSRQQTSGGSVTGVRHVPEPLPPPDDPPSTFHPGHETGPVAPAQTGPGEPSQWCDRHPGGTPDPCRACQTARQAHHEWQRDRAERRRVAADHKRADIADCALCDEAGWRTPPAELRDADPPVVRCNHKPGELPAAWRALITHMLDTTEETKPDE</sequence>
<dbReference type="AlphaFoldDB" id="A0A164JVZ0"/>
<feature type="region of interest" description="Disordered" evidence="1">
    <location>
        <begin position="171"/>
        <end position="190"/>
    </location>
</feature>
<gene>
    <name evidence="2" type="ORF">AWN90_40170</name>
</gene>
<evidence type="ECO:0000313" key="2">
    <source>
        <dbReference type="EMBL" id="KZM70775.1"/>
    </source>
</evidence>
<reference evidence="2 3" key="1">
    <citation type="submission" date="2016-04" db="EMBL/GenBank/DDBJ databases">
        <authorList>
            <person name="Evans L.H."/>
            <person name="Alamgir A."/>
            <person name="Owens N."/>
            <person name="Weber N.D."/>
            <person name="Virtaneva K."/>
            <person name="Barbian K."/>
            <person name="Babar A."/>
            <person name="Rosenke K."/>
        </authorList>
    </citation>
    <scope>NUCLEOTIDE SEQUENCE [LARGE SCALE GENOMIC DNA]</scope>
    <source>
        <strain evidence="2 3">IFM 0406</strain>
    </source>
</reference>
<feature type="region of interest" description="Disordered" evidence="1">
    <location>
        <begin position="208"/>
        <end position="300"/>
    </location>
</feature>
<organism evidence="2 3">
    <name type="scientific">Nocardia terpenica</name>
    <dbReference type="NCBI Taxonomy" id="455432"/>
    <lineage>
        <taxon>Bacteria</taxon>
        <taxon>Bacillati</taxon>
        <taxon>Actinomycetota</taxon>
        <taxon>Actinomycetes</taxon>
        <taxon>Mycobacteriales</taxon>
        <taxon>Nocardiaceae</taxon>
        <taxon>Nocardia</taxon>
    </lineage>
</organism>
<feature type="compositionally biased region" description="Polar residues" evidence="1">
    <location>
        <begin position="236"/>
        <end position="251"/>
    </location>
</feature>
<dbReference type="EMBL" id="LWGR01000013">
    <property type="protein sequence ID" value="KZM70775.1"/>
    <property type="molecule type" value="Genomic_DNA"/>
</dbReference>
<dbReference type="STRING" id="455432.AWN90_40170"/>